<dbReference type="Proteomes" id="UP000005050">
    <property type="component" value="Unassembled WGS sequence"/>
</dbReference>
<comment type="caution">
    <text evidence="1">The sequence shown here is derived from an EMBL/GenBank/DDBJ whole genome shotgun (WGS) entry which is preliminary data.</text>
</comment>
<dbReference type="RefSeq" id="WP_006119548.1">
    <property type="nucleotide sequence ID" value="NZ_AHIE01000017.1"/>
</dbReference>
<gene>
    <name evidence="1" type="ORF">CKS_2596</name>
</gene>
<dbReference type="EMBL" id="AHIE01000017">
    <property type="protein sequence ID" value="EHU00519.1"/>
    <property type="molecule type" value="Genomic_DNA"/>
</dbReference>
<organism evidence="1 2">
    <name type="scientific">Pantoea stewartii subsp. stewartii DC283</name>
    <dbReference type="NCBI Taxonomy" id="660596"/>
    <lineage>
        <taxon>Bacteria</taxon>
        <taxon>Pseudomonadati</taxon>
        <taxon>Pseudomonadota</taxon>
        <taxon>Gammaproteobacteria</taxon>
        <taxon>Enterobacterales</taxon>
        <taxon>Erwiniaceae</taxon>
        <taxon>Pantoea</taxon>
    </lineage>
</organism>
<reference evidence="1 2" key="1">
    <citation type="journal article" date="2012" name="Mol. Microbiol.">
        <title>The genetic and structural basis of two distinct terminal side branch residues in stewartan and amylovoran exopolysaccharides and their potential role in host adaptation.</title>
        <authorList>
            <person name="Wang X."/>
            <person name="Yang F."/>
            <person name="von Bodman S.B."/>
        </authorList>
    </citation>
    <scope>NUCLEOTIDE SEQUENCE [LARGE SCALE GENOMIC DNA]</scope>
    <source>
        <strain evidence="1 2">DC283</strain>
    </source>
</reference>
<dbReference type="AlphaFoldDB" id="H3RDT0"/>
<proteinExistence type="predicted"/>
<name>H3RDT0_PANSE</name>
<protein>
    <submittedName>
        <fullName evidence="1">Uncharacterized protein</fullName>
    </submittedName>
</protein>
<accession>H3RDT0</accession>
<evidence type="ECO:0000313" key="1">
    <source>
        <dbReference type="EMBL" id="EHU00519.1"/>
    </source>
</evidence>
<sequence length="48" mass="5552">MDEKLERLEAALLLQFINDAGMEYLFEYADDFEVDVDALIDKLRAISV</sequence>
<evidence type="ECO:0000313" key="2">
    <source>
        <dbReference type="Proteomes" id="UP000005050"/>
    </source>
</evidence>